<keyword evidence="3" id="KW-1185">Reference proteome</keyword>
<feature type="compositionally biased region" description="Acidic residues" evidence="1">
    <location>
        <begin position="1"/>
        <end position="10"/>
    </location>
</feature>
<organism evidence="2 3">
    <name type="scientific">Rhipicephalus microplus</name>
    <name type="common">Cattle tick</name>
    <name type="synonym">Boophilus microplus</name>
    <dbReference type="NCBI Taxonomy" id="6941"/>
    <lineage>
        <taxon>Eukaryota</taxon>
        <taxon>Metazoa</taxon>
        <taxon>Ecdysozoa</taxon>
        <taxon>Arthropoda</taxon>
        <taxon>Chelicerata</taxon>
        <taxon>Arachnida</taxon>
        <taxon>Acari</taxon>
        <taxon>Parasitiformes</taxon>
        <taxon>Ixodida</taxon>
        <taxon>Ixodoidea</taxon>
        <taxon>Ixodidae</taxon>
        <taxon>Rhipicephalinae</taxon>
        <taxon>Rhipicephalus</taxon>
        <taxon>Boophilus</taxon>
    </lineage>
</organism>
<sequence>MTPEGTEDSDITSAGPVTVVGEPTGDGLTLGQARKPKRKRQRSPAIPHPVNPTPLQYSGHATPRSQAAPSPELSTSLGRLRDGCLEGSPAASKGAGDRSHSTDPAVAGTVLYRNSTPGGSFTGSLHLRLAAALAKKPGVTAVRVQHRRKIVGADAGTPACLSELLTIKELSGFPLTARESADRRSSVGFLHGVDGDLTDLELTTGRASTVLILAASNGGQTVRLRFASSQPPNQVTFCGLLLRV</sequence>
<dbReference type="EMBL" id="JABSTU010000008">
    <property type="protein sequence ID" value="KAH8023792.1"/>
    <property type="molecule type" value="Genomic_DNA"/>
</dbReference>
<protein>
    <submittedName>
        <fullName evidence="2">Uncharacterized protein</fullName>
    </submittedName>
</protein>
<name>A0A9J6DPF5_RHIMP</name>
<reference evidence="2" key="1">
    <citation type="journal article" date="2020" name="Cell">
        <title>Large-Scale Comparative Analyses of Tick Genomes Elucidate Their Genetic Diversity and Vector Capacities.</title>
        <authorList>
            <consortium name="Tick Genome and Microbiome Consortium (TIGMIC)"/>
            <person name="Jia N."/>
            <person name="Wang J."/>
            <person name="Shi W."/>
            <person name="Du L."/>
            <person name="Sun Y."/>
            <person name="Zhan W."/>
            <person name="Jiang J.F."/>
            <person name="Wang Q."/>
            <person name="Zhang B."/>
            <person name="Ji P."/>
            <person name="Bell-Sakyi L."/>
            <person name="Cui X.M."/>
            <person name="Yuan T.T."/>
            <person name="Jiang B.G."/>
            <person name="Yang W.F."/>
            <person name="Lam T.T."/>
            <person name="Chang Q.C."/>
            <person name="Ding S.J."/>
            <person name="Wang X.J."/>
            <person name="Zhu J.G."/>
            <person name="Ruan X.D."/>
            <person name="Zhao L."/>
            <person name="Wei J.T."/>
            <person name="Ye R.Z."/>
            <person name="Que T.C."/>
            <person name="Du C.H."/>
            <person name="Zhou Y.H."/>
            <person name="Cheng J.X."/>
            <person name="Dai P.F."/>
            <person name="Guo W.B."/>
            <person name="Han X.H."/>
            <person name="Huang E.J."/>
            <person name="Li L.F."/>
            <person name="Wei W."/>
            <person name="Gao Y.C."/>
            <person name="Liu J.Z."/>
            <person name="Shao H.Z."/>
            <person name="Wang X."/>
            <person name="Wang C.C."/>
            <person name="Yang T.C."/>
            <person name="Huo Q.B."/>
            <person name="Li W."/>
            <person name="Chen H.Y."/>
            <person name="Chen S.E."/>
            <person name="Zhou L.G."/>
            <person name="Ni X.B."/>
            <person name="Tian J.H."/>
            <person name="Sheng Y."/>
            <person name="Liu T."/>
            <person name="Pan Y.S."/>
            <person name="Xia L.Y."/>
            <person name="Li J."/>
            <person name="Zhao F."/>
            <person name="Cao W.C."/>
        </authorList>
    </citation>
    <scope>NUCLEOTIDE SEQUENCE</scope>
    <source>
        <strain evidence="2">Rmic-2018</strain>
    </source>
</reference>
<feature type="compositionally biased region" description="Polar residues" evidence="1">
    <location>
        <begin position="63"/>
        <end position="77"/>
    </location>
</feature>
<feature type="region of interest" description="Disordered" evidence="1">
    <location>
        <begin position="1"/>
        <end position="102"/>
    </location>
</feature>
<evidence type="ECO:0000313" key="2">
    <source>
        <dbReference type="EMBL" id="KAH8023792.1"/>
    </source>
</evidence>
<proteinExistence type="predicted"/>
<evidence type="ECO:0000256" key="1">
    <source>
        <dbReference type="SAM" id="MobiDB-lite"/>
    </source>
</evidence>
<evidence type="ECO:0000313" key="3">
    <source>
        <dbReference type="Proteomes" id="UP000821866"/>
    </source>
</evidence>
<dbReference type="Proteomes" id="UP000821866">
    <property type="component" value="Chromosome 6"/>
</dbReference>
<comment type="caution">
    <text evidence="2">The sequence shown here is derived from an EMBL/GenBank/DDBJ whole genome shotgun (WGS) entry which is preliminary data.</text>
</comment>
<gene>
    <name evidence="2" type="ORF">HPB51_017162</name>
</gene>
<accession>A0A9J6DPF5</accession>
<reference evidence="2" key="2">
    <citation type="submission" date="2021-09" db="EMBL/GenBank/DDBJ databases">
        <authorList>
            <person name="Jia N."/>
            <person name="Wang J."/>
            <person name="Shi W."/>
            <person name="Du L."/>
            <person name="Sun Y."/>
            <person name="Zhan W."/>
            <person name="Jiang J."/>
            <person name="Wang Q."/>
            <person name="Zhang B."/>
            <person name="Ji P."/>
            <person name="Sakyi L.B."/>
            <person name="Cui X."/>
            <person name="Yuan T."/>
            <person name="Jiang B."/>
            <person name="Yang W."/>
            <person name="Lam T.T.-Y."/>
            <person name="Chang Q."/>
            <person name="Ding S."/>
            <person name="Wang X."/>
            <person name="Zhu J."/>
            <person name="Ruan X."/>
            <person name="Zhao L."/>
            <person name="Wei J."/>
            <person name="Que T."/>
            <person name="Du C."/>
            <person name="Cheng J."/>
            <person name="Dai P."/>
            <person name="Han X."/>
            <person name="Huang E."/>
            <person name="Gao Y."/>
            <person name="Liu J."/>
            <person name="Shao H."/>
            <person name="Ye R."/>
            <person name="Li L."/>
            <person name="Wei W."/>
            <person name="Wang X."/>
            <person name="Wang C."/>
            <person name="Huo Q."/>
            <person name="Li W."/>
            <person name="Guo W."/>
            <person name="Chen H."/>
            <person name="Chen S."/>
            <person name="Zhou L."/>
            <person name="Zhou L."/>
            <person name="Ni X."/>
            <person name="Tian J."/>
            <person name="Zhou Y."/>
            <person name="Sheng Y."/>
            <person name="Liu T."/>
            <person name="Pan Y."/>
            <person name="Xia L."/>
            <person name="Li J."/>
            <person name="Zhao F."/>
            <person name="Cao W."/>
        </authorList>
    </citation>
    <scope>NUCLEOTIDE SEQUENCE</scope>
    <source>
        <strain evidence="2">Rmic-2018</strain>
        <tissue evidence="2">Larvae</tissue>
    </source>
</reference>
<dbReference type="AlphaFoldDB" id="A0A9J6DPF5"/>